<sequence length="356" mass="38190">MRTGGAWLWVRRGNSRVGGKNWQVARLTLIVKIMTKHATSKPPHRVAVLAYDGLCTFEYGIAVEVFGAAWSGDPAPPYTVATVAGEPGALHAQGGLTVTPGGGLELLEDATTVIVPGWRRPHHQVPGRLAEALAAAHRRGARMVSICGGAYVLAAAGLLAGRRATTHWRLADDFARRHPGVVFEANVLYVDEGDILTSAGSAAGIDLCLHLVRRDLGPQAANAIACGLVVPPHRGGGQAQFVRRPVASDGSARLAELLDWMRASLDQDLSLDRLSRRAGLAPRTFLRRFSEATGMTPAEWVTAERLAHACDLLETTRLGMEEIAAGSGFGSAATLRHHFRRRLSTTPTLYRAQFAR</sequence>
<evidence type="ECO:0000259" key="4">
    <source>
        <dbReference type="PROSITE" id="PS01124"/>
    </source>
</evidence>
<dbReference type="AlphaFoldDB" id="A0A1G8CP61"/>
<dbReference type="Pfam" id="PF01965">
    <property type="entry name" value="DJ-1_PfpI"/>
    <property type="match status" value="1"/>
</dbReference>
<name>A0A1G8CP61_9PROT</name>
<feature type="domain" description="HTH araC/xylS-type" evidence="4">
    <location>
        <begin position="255"/>
        <end position="353"/>
    </location>
</feature>
<dbReference type="InterPro" id="IPR052158">
    <property type="entry name" value="INH-QAR"/>
</dbReference>
<dbReference type="CDD" id="cd03137">
    <property type="entry name" value="GATase1_AraC_1"/>
    <property type="match status" value="1"/>
</dbReference>
<protein>
    <submittedName>
        <fullName evidence="5">AraC family transcriptional regulator, transcriptional activator FtrA</fullName>
    </submittedName>
</protein>
<organism evidence="5 6">
    <name type="scientific">Roseospirillum parvum</name>
    <dbReference type="NCBI Taxonomy" id="83401"/>
    <lineage>
        <taxon>Bacteria</taxon>
        <taxon>Pseudomonadati</taxon>
        <taxon>Pseudomonadota</taxon>
        <taxon>Alphaproteobacteria</taxon>
        <taxon>Rhodospirillales</taxon>
        <taxon>Rhodospirillaceae</taxon>
        <taxon>Roseospirillum</taxon>
    </lineage>
</organism>
<dbReference type="SUPFAM" id="SSF46689">
    <property type="entry name" value="Homeodomain-like"/>
    <property type="match status" value="2"/>
</dbReference>
<proteinExistence type="predicted"/>
<evidence type="ECO:0000256" key="2">
    <source>
        <dbReference type="ARBA" id="ARBA00023125"/>
    </source>
</evidence>
<evidence type="ECO:0000313" key="5">
    <source>
        <dbReference type="EMBL" id="SDH47142.1"/>
    </source>
</evidence>
<dbReference type="NCBIfam" id="NF006902">
    <property type="entry name" value="PRK09393.1"/>
    <property type="match status" value="1"/>
</dbReference>
<dbReference type="Gene3D" id="3.40.50.880">
    <property type="match status" value="1"/>
</dbReference>
<dbReference type="SUPFAM" id="SSF52317">
    <property type="entry name" value="Class I glutamine amidotransferase-like"/>
    <property type="match status" value="1"/>
</dbReference>
<dbReference type="PANTHER" id="PTHR43130:SF3">
    <property type="entry name" value="HTH-TYPE TRANSCRIPTIONAL REGULATOR RV1931C"/>
    <property type="match status" value="1"/>
</dbReference>
<dbReference type="InterPro" id="IPR009057">
    <property type="entry name" value="Homeodomain-like_sf"/>
</dbReference>
<dbReference type="Pfam" id="PF12833">
    <property type="entry name" value="HTH_18"/>
    <property type="match status" value="1"/>
</dbReference>
<keyword evidence="1" id="KW-0805">Transcription regulation</keyword>
<dbReference type="Proteomes" id="UP000217076">
    <property type="component" value="Unassembled WGS sequence"/>
</dbReference>
<accession>A0A1G8CP61</accession>
<dbReference type="PROSITE" id="PS00041">
    <property type="entry name" value="HTH_ARAC_FAMILY_1"/>
    <property type="match status" value="1"/>
</dbReference>
<evidence type="ECO:0000256" key="3">
    <source>
        <dbReference type="ARBA" id="ARBA00023163"/>
    </source>
</evidence>
<keyword evidence="6" id="KW-1185">Reference proteome</keyword>
<dbReference type="PROSITE" id="PS01124">
    <property type="entry name" value="HTH_ARAC_FAMILY_2"/>
    <property type="match status" value="1"/>
</dbReference>
<dbReference type="PANTHER" id="PTHR43130">
    <property type="entry name" value="ARAC-FAMILY TRANSCRIPTIONAL REGULATOR"/>
    <property type="match status" value="1"/>
</dbReference>
<keyword evidence="2" id="KW-0238">DNA-binding</keyword>
<dbReference type="GO" id="GO:0003700">
    <property type="term" value="F:DNA-binding transcription factor activity"/>
    <property type="evidence" value="ECO:0007669"/>
    <property type="project" value="InterPro"/>
</dbReference>
<dbReference type="InterPro" id="IPR029062">
    <property type="entry name" value="Class_I_gatase-like"/>
</dbReference>
<dbReference type="InterPro" id="IPR018062">
    <property type="entry name" value="HTH_AraC-typ_CS"/>
</dbReference>
<gene>
    <name evidence="5" type="ORF">SAMN05421742_10759</name>
</gene>
<dbReference type="InterPro" id="IPR002818">
    <property type="entry name" value="DJ-1/PfpI"/>
</dbReference>
<dbReference type="GO" id="GO:0043565">
    <property type="term" value="F:sequence-specific DNA binding"/>
    <property type="evidence" value="ECO:0007669"/>
    <property type="project" value="InterPro"/>
</dbReference>
<dbReference type="InterPro" id="IPR018060">
    <property type="entry name" value="HTH_AraC"/>
</dbReference>
<keyword evidence="3" id="KW-0804">Transcription</keyword>
<dbReference type="STRING" id="83401.SAMN05421742_10759"/>
<evidence type="ECO:0000313" key="6">
    <source>
        <dbReference type="Proteomes" id="UP000217076"/>
    </source>
</evidence>
<dbReference type="SMART" id="SM00342">
    <property type="entry name" value="HTH_ARAC"/>
    <property type="match status" value="1"/>
</dbReference>
<dbReference type="Gene3D" id="1.10.10.60">
    <property type="entry name" value="Homeodomain-like"/>
    <property type="match status" value="1"/>
</dbReference>
<dbReference type="EMBL" id="FNCV01000007">
    <property type="protein sequence ID" value="SDH47142.1"/>
    <property type="molecule type" value="Genomic_DNA"/>
</dbReference>
<evidence type="ECO:0000256" key="1">
    <source>
        <dbReference type="ARBA" id="ARBA00023015"/>
    </source>
</evidence>
<reference evidence="6" key="1">
    <citation type="submission" date="2016-10" db="EMBL/GenBank/DDBJ databases">
        <authorList>
            <person name="Varghese N."/>
            <person name="Submissions S."/>
        </authorList>
    </citation>
    <scope>NUCLEOTIDE SEQUENCE [LARGE SCALE GENOMIC DNA]</scope>
    <source>
        <strain evidence="6">930I</strain>
    </source>
</reference>